<dbReference type="Gene3D" id="1.10.1130.10">
    <property type="entry name" value="Flavocytochrome C3, Chain A"/>
    <property type="match status" value="1"/>
</dbReference>
<keyword evidence="1" id="KW-0732">Signal</keyword>
<dbReference type="SUPFAM" id="SSF48695">
    <property type="entry name" value="Multiheme cytochromes"/>
    <property type="match status" value="2"/>
</dbReference>
<dbReference type="InterPro" id="IPR051829">
    <property type="entry name" value="Multiheme_Cytochr_ET"/>
</dbReference>
<evidence type="ECO:0000256" key="1">
    <source>
        <dbReference type="ARBA" id="ARBA00022729"/>
    </source>
</evidence>
<gene>
    <name evidence="2" type="ORF">MNBD_BACTEROID01-1357</name>
</gene>
<dbReference type="EMBL" id="UOEP01000037">
    <property type="protein sequence ID" value="VAW14505.1"/>
    <property type="molecule type" value="Genomic_DNA"/>
</dbReference>
<reference evidence="2" key="1">
    <citation type="submission" date="2018-06" db="EMBL/GenBank/DDBJ databases">
        <authorList>
            <person name="Zhirakovskaya E."/>
        </authorList>
    </citation>
    <scope>NUCLEOTIDE SEQUENCE</scope>
</reference>
<protein>
    <submittedName>
        <fullName evidence="2">Uncharacterized protein</fullName>
    </submittedName>
</protein>
<organism evidence="2">
    <name type="scientific">hydrothermal vent metagenome</name>
    <dbReference type="NCBI Taxonomy" id="652676"/>
    <lineage>
        <taxon>unclassified sequences</taxon>
        <taxon>metagenomes</taxon>
        <taxon>ecological metagenomes</taxon>
    </lineage>
</organism>
<evidence type="ECO:0000313" key="2">
    <source>
        <dbReference type="EMBL" id="VAW14505.1"/>
    </source>
</evidence>
<sequence>MQIFNKSTVIRRRKVQACLLFVFFMVAQVNAQISPGKLSKSHEHLSGMSNCTKCHVLGEKETTPKCLECHKEIQNLQNRNKGYHASQEVKPEACAMCHGEHFGREFKLINIDENSFDHNLAGYKLEGKHNRLKCKQCHKNDFIKTKISQKKGFSYLGLGTECLSCHADYHQNTLPANCLSCHSQNTFRPAPGFNHSQAKFPLKGKHAIVKCEKCHKKEERGDTIFQQFANVAFSSCTNCHADIHKNKFGGNCTGCHTVESFRQVKNLAGFNHDKTNYPLKGKHQIVKCKKCHVGDYTNPVKHANCTDCHSDYHEKQFQEDGASPDCRVCHSVKGFTPSLYTIEEHNQSGFTLEGAHLATPCFACHKPGGKWDFSKKGGRCVECHENIHKNYMDKKFMPADDCKNCHSVALWPEISFDHNKTDFPLEGKHRKAGCRQCHFKTRDGETIQQFVWKTRSCTNCHADKHNGQFAINGITTCEKCHTNNNWHPTKFNHTNTRFKLDGEHIDVACAKCHKPDSGRPDSYIAYKFNDISCASCHLQ</sequence>
<dbReference type="AlphaFoldDB" id="A0A3B0T7V7"/>
<dbReference type="Gene3D" id="3.90.10.10">
    <property type="entry name" value="Cytochrome C3"/>
    <property type="match status" value="4"/>
</dbReference>
<accession>A0A3B0T7V7</accession>
<dbReference type="CDD" id="cd08168">
    <property type="entry name" value="Cytochrom_C3"/>
    <property type="match status" value="1"/>
</dbReference>
<proteinExistence type="predicted"/>
<dbReference type="InterPro" id="IPR036280">
    <property type="entry name" value="Multihaem_cyt_sf"/>
</dbReference>
<name>A0A3B0T7V7_9ZZZZ</name>
<dbReference type="PANTHER" id="PTHR35038">
    <property type="entry name" value="DISSIMILATORY SULFITE REDUCTASE SIRA"/>
    <property type="match status" value="1"/>
</dbReference>